<evidence type="ECO:0000313" key="5">
    <source>
        <dbReference type="EMBL" id="MFB9905493.1"/>
    </source>
</evidence>
<dbReference type="SUPFAM" id="SSF49899">
    <property type="entry name" value="Concanavalin A-like lectins/glucanases"/>
    <property type="match status" value="3"/>
</dbReference>
<sequence>MSPSNLVLPSTDTTAITLIDPVSVTVEGTTVVFARKAEAVVDTLYYNVREPDAEPMSPREWSGWSPLSLTQPSEPSADRKPMLRLAGMDLITVDSAATTPTPADAPFRVVTDGRHVCCLRRSTGNSLYLDRFVLVQNPEQRPSDPEEEQPTRWQLQRLGEIRYRRSGRRDVPAGDADSLGSTNMAGEPFLEPTIELSLLLGKDITDFDVALGPTSEMDLHRWHLVTRTADGTVSYLSCKEAEFDPMDLRESSVHRFTVPLAASIAGARVPLAAAAGPAVAVYAEQERAKADENATTVRRGMRLAMTVPVEKQVAPGDYAGLAVLDLTMFEDGSVAEPAPTLECVVIDSGAGDKGYPVPSSAVHSAGAGTATAVLLTQPELASAPALLDSADGLLHCYFAQRTSTTRQDFAVARFDPIMVRAQLSLPWSASDGSTGTFPLIAQRSGTTFNGATVAVADCAAGTAPDLCSVSISYGAESGLPDERWEGVPRALSRMVPILNGRYSQDCTDVEVRSGERQFYDADGRFPSVRLPMTPDVTGAAGSAFLELFSTHEEVPIKTVEVSSASGGPATMTIHYALPGGGTAKQTWAALPQDTHHLVGVLTGEAAMTRYSYTPATDDTPLYALDGGILVFGRAGKQITLTVAAGKDPEHCTLGLTEEDTLSEVANDVSRAPAAVAEVLRTWLPGVLVDGMATRIGDQVVDEELDLRSGSLLFDVLLPAPEGQLVPGTVEAMRWHRRTVIGNLPPKVALDRGMIALAAGAPVRVPPGQEALAGNSNGAVVVKGSNGTWRVAHQSKALTLNGSTAVEVPTPGSAVVPVRDWTVESWVRPTTEAPAMVVAYDGGRPAETGVLPPHYFLSTGGMRTVEFESYTTKDDKTANSYLEVAKNQLFDPTRDAFTWEAWVRPAARPCMGNGCLGSLFQVYDTEDSKSVPLIQLGLGTARLLRFGYRTDKDKKHENVETIVGSGDVLPANAWSHVAVTARKNGSTWALQLYVNAKSVFSSSVVLRAASKTTPPGVVFGSRISPHVSMFGSVTEVRFWTTARSAADLGQTMRTSLTGSEPNLAGYWPLNTVSQKHDVESYNYAEATGEALNAHWKLNPAQKVVLSDHNPFIGVITKVSDARAVYAKAFLEKDTWNHVAVAYRGTGALRLNQGAKGRKHVDYGICKQPTGFDFGDQFTVEAWTAPTHDARPHGMTILAQWGVDEADQSFQFGYTGSGTAFCAVNLVDTSTGKRVPLRVESGSSVSAHLAAVLRCTMLPPRNAKDKPDVKATLSLYVNSQKVASESVTVSNSTQLTSTGSRSPLTLGVRTPPSPTTALESQLPFDGAVTGVRFWSVGLSDNEMSAAMTQRDTADTFDGVVSAWWFHETTGTVAADSRENNDMVLSSADLWGSMPFLGRYSCYHNGRRVDTIPAKDEAWQDGFDPQLSIGAVTRSGSYDSAFSGSLAELRLWRSARTRAEVVDGLYRPIAADNPDLAAYWSFDGTAKDLTGRGADGTVKPPATYTASTAPVADEGPQVRDVYNGPVTAFQRNLTGRPSVLEYPETATRWDGRPIGVMRRAYFFTAPELVLATGFGVGELDLVYLGQVQTNPTLIGFIEGAPPVPSENLSRPLYNSPLGYNNYQDASTVALRSTETSSFTFSSTDYRTKLRMNLDVKQGGSGGLDMSTGFYLPGTGFEMKNALLKLKLAAHHRSDLEMAQQTDRVDGSTWTKLTGDGMGLRGRWEPPATKDSPYLNPVVGRRYQPLNVGYALVESLTADLYALRLDTTGAMVGKVVLPDLNIPPDRNIVTFRMRSTYVKNGTLDGRVGLVNDPDFPQADVTRGSYFRPEEAYRLAARIERSDQLLRARYRKYEAEDRGTRGPVGPDTGDVTTGQFYDFRDDVPTRGIANRYVWTATGGLHTETEQFSSVHERSYAGFYDYTFVAGLEGSYEGQFGPSWRAGAFGSFDALFGGHLKIQVGKKENQGRGLTLDITCPGDPMLQAYDDPTATYTTDPCPGKVEAYRFMAFYLPPSADNGSAFHNDVVDRDWLRSSSDPDAVALRNVRHGGNGVWRVLYRVTYVNRVPPRFDTNPAQVSGPAPEQTIMLVDNPLLIELVDQAMPPGRQDPEAVGNAVATVLTEVNGSAPYTLSAKVPWWKPFVQSARATAPDIAAAHLLNQIVDDATTYFQAGYASGALPLPRGGERAPAFVD</sequence>
<feature type="region of interest" description="Disordered" evidence="3">
    <location>
        <begin position="1288"/>
        <end position="1315"/>
    </location>
</feature>
<accession>A0ABV5ZX85</accession>
<dbReference type="Proteomes" id="UP001589693">
    <property type="component" value="Unassembled WGS sequence"/>
</dbReference>
<dbReference type="EMBL" id="JBHLZU010000012">
    <property type="protein sequence ID" value="MFB9905493.1"/>
    <property type="molecule type" value="Genomic_DNA"/>
</dbReference>
<dbReference type="Gene3D" id="2.60.120.200">
    <property type="match status" value="3"/>
</dbReference>
<keyword evidence="6" id="KW-1185">Reference proteome</keyword>
<feature type="region of interest" description="Disordered" evidence="3">
    <location>
        <begin position="52"/>
        <end position="78"/>
    </location>
</feature>
<evidence type="ECO:0000256" key="1">
    <source>
        <dbReference type="ARBA" id="ARBA00022729"/>
    </source>
</evidence>
<feature type="compositionally biased region" description="Polar residues" evidence="3">
    <location>
        <begin position="1288"/>
        <end position="1301"/>
    </location>
</feature>
<dbReference type="Pfam" id="PF13385">
    <property type="entry name" value="Laminin_G_3"/>
    <property type="match status" value="2"/>
</dbReference>
<dbReference type="InterPro" id="IPR006558">
    <property type="entry name" value="LamG-like"/>
</dbReference>
<dbReference type="SMART" id="SM00560">
    <property type="entry name" value="LamGL"/>
    <property type="match status" value="1"/>
</dbReference>
<dbReference type="RefSeq" id="WP_377852792.1">
    <property type="nucleotide sequence ID" value="NZ_JBHLZU010000012.1"/>
</dbReference>
<evidence type="ECO:0000259" key="4">
    <source>
        <dbReference type="SMART" id="SM00560"/>
    </source>
</evidence>
<name>A0ABV5ZX85_9PSEU</name>
<proteinExistence type="predicted"/>
<evidence type="ECO:0000256" key="2">
    <source>
        <dbReference type="ARBA" id="ARBA00023157"/>
    </source>
</evidence>
<feature type="domain" description="LamG-like jellyroll fold" evidence="4">
    <location>
        <begin position="894"/>
        <end position="1045"/>
    </location>
</feature>
<evidence type="ECO:0000313" key="6">
    <source>
        <dbReference type="Proteomes" id="UP001589693"/>
    </source>
</evidence>
<organism evidence="5 6">
    <name type="scientific">Allokutzneria oryzae</name>
    <dbReference type="NCBI Taxonomy" id="1378989"/>
    <lineage>
        <taxon>Bacteria</taxon>
        <taxon>Bacillati</taxon>
        <taxon>Actinomycetota</taxon>
        <taxon>Actinomycetes</taxon>
        <taxon>Pseudonocardiales</taxon>
        <taxon>Pseudonocardiaceae</taxon>
        <taxon>Allokutzneria</taxon>
    </lineage>
</organism>
<protein>
    <submittedName>
        <fullName evidence="5">LamG-like jellyroll fold domain-containing protein</fullName>
    </submittedName>
</protein>
<reference evidence="5 6" key="1">
    <citation type="submission" date="2024-09" db="EMBL/GenBank/DDBJ databases">
        <authorList>
            <person name="Sun Q."/>
            <person name="Mori K."/>
        </authorList>
    </citation>
    <scope>NUCLEOTIDE SEQUENCE [LARGE SCALE GENOMIC DNA]</scope>
    <source>
        <strain evidence="5 6">TBRC 7907</strain>
    </source>
</reference>
<keyword evidence="2" id="KW-1015">Disulfide bond</keyword>
<keyword evidence="1" id="KW-0732">Signal</keyword>
<feature type="region of interest" description="Disordered" evidence="3">
    <location>
        <begin position="1852"/>
        <end position="1871"/>
    </location>
</feature>
<feature type="compositionally biased region" description="Polar residues" evidence="3">
    <location>
        <begin position="65"/>
        <end position="74"/>
    </location>
</feature>
<dbReference type="InterPro" id="IPR013320">
    <property type="entry name" value="ConA-like_dom_sf"/>
</dbReference>
<gene>
    <name evidence="5" type="ORF">ACFFQA_16280</name>
</gene>
<evidence type="ECO:0000256" key="3">
    <source>
        <dbReference type="SAM" id="MobiDB-lite"/>
    </source>
</evidence>
<comment type="caution">
    <text evidence="5">The sequence shown here is derived from an EMBL/GenBank/DDBJ whole genome shotgun (WGS) entry which is preliminary data.</text>
</comment>